<dbReference type="Proteomes" id="UP001231518">
    <property type="component" value="Chromosome 29"/>
</dbReference>
<keyword evidence="3" id="KW-1185">Reference proteome</keyword>
<comment type="caution">
    <text evidence="2">The sequence shown here is derived from an EMBL/GenBank/DDBJ whole genome shotgun (WGS) entry which is preliminary data.</text>
</comment>
<feature type="compositionally biased region" description="Polar residues" evidence="1">
    <location>
        <begin position="171"/>
        <end position="185"/>
    </location>
</feature>
<feature type="region of interest" description="Disordered" evidence="1">
    <location>
        <begin position="120"/>
        <end position="213"/>
    </location>
</feature>
<sequence>MIILVTTRGAKRQALNSPTLTPPNSDNTLTTDDIRGVVQDVLQDQLSSMLSKINVSIGTLMSEELRSVKQELKSAIDSVNAIKTQIEMVVTEHVEIKLAMESLKTQNSSMQRTVTELSTRLHRLEQNSHRKLQASSSGTERDDSSKPLPKPVPAHAGSSEPDIDPAPAEVVSQTASSKSQASNSHEWTRVTKKAKNRRPVSIQGAAGPSVTSLRAVEAPTTIARRQHSRPRAAVAAQMSEPPSHHGLRIVQYYALLSEGKTYSQTC</sequence>
<accession>A0AAD7Y6Y6</accession>
<dbReference type="AlphaFoldDB" id="A0AAD7Y6Y6"/>
<dbReference type="EMBL" id="JARGEI010000031">
    <property type="protein sequence ID" value="KAJ8704701.1"/>
    <property type="molecule type" value="Genomic_DNA"/>
</dbReference>
<organism evidence="2 3">
    <name type="scientific">Mythimna separata</name>
    <name type="common">Oriental armyworm</name>
    <name type="synonym">Pseudaletia separata</name>
    <dbReference type="NCBI Taxonomy" id="271217"/>
    <lineage>
        <taxon>Eukaryota</taxon>
        <taxon>Metazoa</taxon>
        <taxon>Ecdysozoa</taxon>
        <taxon>Arthropoda</taxon>
        <taxon>Hexapoda</taxon>
        <taxon>Insecta</taxon>
        <taxon>Pterygota</taxon>
        <taxon>Neoptera</taxon>
        <taxon>Endopterygota</taxon>
        <taxon>Lepidoptera</taxon>
        <taxon>Glossata</taxon>
        <taxon>Ditrysia</taxon>
        <taxon>Noctuoidea</taxon>
        <taxon>Noctuidae</taxon>
        <taxon>Noctuinae</taxon>
        <taxon>Hadenini</taxon>
        <taxon>Mythimna</taxon>
    </lineage>
</organism>
<reference evidence="2" key="1">
    <citation type="submission" date="2023-03" db="EMBL/GenBank/DDBJ databases">
        <title>Chromosome-level genomes of two armyworms, Mythimna separata and Mythimna loreyi, provide insights into the biosynthesis and reception of sex pheromones.</title>
        <authorList>
            <person name="Zhao H."/>
        </authorList>
    </citation>
    <scope>NUCLEOTIDE SEQUENCE</scope>
    <source>
        <strain evidence="2">BeijingLab</strain>
        <tissue evidence="2">Pupa</tissue>
    </source>
</reference>
<evidence type="ECO:0000256" key="1">
    <source>
        <dbReference type="SAM" id="MobiDB-lite"/>
    </source>
</evidence>
<gene>
    <name evidence="2" type="ORF">PYW07_011889</name>
</gene>
<proteinExistence type="predicted"/>
<evidence type="ECO:0000313" key="3">
    <source>
        <dbReference type="Proteomes" id="UP001231518"/>
    </source>
</evidence>
<name>A0AAD7Y6Y6_MYTSE</name>
<evidence type="ECO:0000313" key="2">
    <source>
        <dbReference type="EMBL" id="KAJ8704701.1"/>
    </source>
</evidence>
<protein>
    <submittedName>
        <fullName evidence="2">Uncharacterized protein</fullName>
    </submittedName>
</protein>